<dbReference type="GO" id="GO:0008168">
    <property type="term" value="F:methyltransferase activity"/>
    <property type="evidence" value="ECO:0007669"/>
    <property type="project" value="UniProtKB-KW"/>
</dbReference>
<organism evidence="2 3">
    <name type="scientific">Patulibacter brassicae</name>
    <dbReference type="NCBI Taxonomy" id="1705717"/>
    <lineage>
        <taxon>Bacteria</taxon>
        <taxon>Bacillati</taxon>
        <taxon>Actinomycetota</taxon>
        <taxon>Thermoleophilia</taxon>
        <taxon>Solirubrobacterales</taxon>
        <taxon>Patulibacteraceae</taxon>
        <taxon>Patulibacter</taxon>
    </lineage>
</organism>
<dbReference type="PANTHER" id="PTHR43464:SF82">
    <property type="entry name" value="METHYLTRANSFERASE DOMAIN-CONTAINING PROTEIN"/>
    <property type="match status" value="1"/>
</dbReference>
<sequence>MPPLPGRPVDAVTADRLNAARWDALADVHAAGTGRFYDTDALVRGESPLWDCERAALARVLPDGVAGIDLLHLQCHLAGDAIHFAREGARVTALDRSQRALAHAARRAAACGVDVRFVAADAAAPPAELDASFDLVWATIGITGWATDLRAWFAAVARMLRPGGRLVLIDVHPVYGMLGGLDPLLLDFPHGGGTVLAFDEPGSYDDPDADVAATDAACVAWSVGEHVEAAIAAGLVVEHLAEDTETEHDPRGLLEPEADGRCRARLHPGAPPLPLLMTLLARRPAA</sequence>
<keyword evidence="2" id="KW-0489">Methyltransferase</keyword>
<keyword evidence="2" id="KW-0808">Transferase</keyword>
<proteinExistence type="predicted"/>
<dbReference type="CDD" id="cd02440">
    <property type="entry name" value="AdoMet_MTases"/>
    <property type="match status" value="1"/>
</dbReference>
<keyword evidence="3" id="KW-1185">Reference proteome</keyword>
<feature type="domain" description="Methyltransferase" evidence="1">
    <location>
        <begin position="75"/>
        <end position="164"/>
    </location>
</feature>
<dbReference type="Proteomes" id="UP001277761">
    <property type="component" value="Unassembled WGS sequence"/>
</dbReference>
<dbReference type="PANTHER" id="PTHR43464">
    <property type="entry name" value="METHYLTRANSFERASE"/>
    <property type="match status" value="1"/>
</dbReference>
<dbReference type="EC" id="2.1.-.-" evidence="2"/>
<gene>
    <name evidence="2" type="ORF">SK069_08760</name>
</gene>
<evidence type="ECO:0000259" key="1">
    <source>
        <dbReference type="Pfam" id="PF13649"/>
    </source>
</evidence>
<dbReference type="InterPro" id="IPR029063">
    <property type="entry name" value="SAM-dependent_MTases_sf"/>
</dbReference>
<dbReference type="InterPro" id="IPR041698">
    <property type="entry name" value="Methyltransf_25"/>
</dbReference>
<comment type="caution">
    <text evidence="2">The sequence shown here is derived from an EMBL/GenBank/DDBJ whole genome shotgun (WGS) entry which is preliminary data.</text>
</comment>
<accession>A0ABU4VJR2</accession>
<dbReference type="Gene3D" id="3.40.50.150">
    <property type="entry name" value="Vaccinia Virus protein VP39"/>
    <property type="match status" value="1"/>
</dbReference>
<dbReference type="GO" id="GO:0032259">
    <property type="term" value="P:methylation"/>
    <property type="evidence" value="ECO:0007669"/>
    <property type="project" value="UniProtKB-KW"/>
</dbReference>
<dbReference type="EMBL" id="JAXAVX010000003">
    <property type="protein sequence ID" value="MDX8151680.1"/>
    <property type="molecule type" value="Genomic_DNA"/>
</dbReference>
<dbReference type="Pfam" id="PF13649">
    <property type="entry name" value="Methyltransf_25"/>
    <property type="match status" value="1"/>
</dbReference>
<dbReference type="RefSeq" id="WP_319953834.1">
    <property type="nucleotide sequence ID" value="NZ_JAXAVX010000003.1"/>
</dbReference>
<protein>
    <submittedName>
        <fullName evidence="2">Class I SAM-dependent methyltransferase</fullName>
        <ecNumber evidence="2">2.1.-.-</ecNumber>
    </submittedName>
</protein>
<evidence type="ECO:0000313" key="3">
    <source>
        <dbReference type="Proteomes" id="UP001277761"/>
    </source>
</evidence>
<dbReference type="SUPFAM" id="SSF53335">
    <property type="entry name" value="S-adenosyl-L-methionine-dependent methyltransferases"/>
    <property type="match status" value="1"/>
</dbReference>
<name>A0ABU4VJR2_9ACTN</name>
<evidence type="ECO:0000313" key="2">
    <source>
        <dbReference type="EMBL" id="MDX8151680.1"/>
    </source>
</evidence>
<reference evidence="2 3" key="1">
    <citation type="submission" date="2023-11" db="EMBL/GenBank/DDBJ databases">
        <authorList>
            <person name="Xu M."/>
            <person name="Jiang T."/>
        </authorList>
    </citation>
    <scope>NUCLEOTIDE SEQUENCE [LARGE SCALE GENOMIC DNA]</scope>
    <source>
        <strain evidence="2 3">SD</strain>
    </source>
</reference>